<dbReference type="SUPFAM" id="SSF56436">
    <property type="entry name" value="C-type lectin-like"/>
    <property type="match status" value="1"/>
</dbReference>
<gene>
    <name evidence="4" type="primary">Sumf1</name>
    <name evidence="4" type="ORF">Anas_00726</name>
</gene>
<dbReference type="Pfam" id="PF03781">
    <property type="entry name" value="FGE-sulfatase"/>
    <property type="match status" value="2"/>
</dbReference>
<proteinExistence type="inferred from homology"/>
<feature type="chain" id="PRO_5024352120" evidence="2">
    <location>
        <begin position="26"/>
        <end position="348"/>
    </location>
</feature>
<protein>
    <submittedName>
        <fullName evidence="4">Sulfatase-modifying factor 1</fullName>
    </submittedName>
</protein>
<evidence type="ECO:0000313" key="4">
    <source>
        <dbReference type="EMBL" id="KAB7506718.1"/>
    </source>
</evidence>
<feature type="domain" description="Sulfatase-modifying factor enzyme-like" evidence="3">
    <location>
        <begin position="79"/>
        <end position="161"/>
    </location>
</feature>
<dbReference type="InterPro" id="IPR042095">
    <property type="entry name" value="SUMF_sf"/>
</dbReference>
<dbReference type="InterPro" id="IPR016187">
    <property type="entry name" value="CTDL_fold"/>
</dbReference>
<dbReference type="GO" id="GO:0005783">
    <property type="term" value="C:endoplasmic reticulum"/>
    <property type="evidence" value="ECO:0007669"/>
    <property type="project" value="TreeGrafter"/>
</dbReference>
<dbReference type="InterPro" id="IPR005532">
    <property type="entry name" value="SUMF_dom"/>
</dbReference>
<keyword evidence="2" id="KW-0732">Signal</keyword>
<evidence type="ECO:0000256" key="1">
    <source>
        <dbReference type="ARBA" id="ARBA00005310"/>
    </source>
</evidence>
<dbReference type="GO" id="GO:0120147">
    <property type="term" value="F:formylglycine-generating oxidase activity"/>
    <property type="evidence" value="ECO:0007669"/>
    <property type="project" value="TreeGrafter"/>
</dbReference>
<name>A0A5N5TKN4_9CRUS</name>
<evidence type="ECO:0000256" key="2">
    <source>
        <dbReference type="SAM" id="SignalP"/>
    </source>
</evidence>
<comment type="caution">
    <text evidence="4">The sequence shown here is derived from an EMBL/GenBank/DDBJ whole genome shotgun (WGS) entry which is preliminary data.</text>
</comment>
<reference evidence="4 5" key="1">
    <citation type="journal article" date="2019" name="PLoS Biol.">
        <title>Sex chromosomes control vertical transmission of feminizing Wolbachia symbionts in an isopod.</title>
        <authorList>
            <person name="Becking T."/>
            <person name="Chebbi M.A."/>
            <person name="Giraud I."/>
            <person name="Moumen B."/>
            <person name="Laverre T."/>
            <person name="Caubet Y."/>
            <person name="Peccoud J."/>
            <person name="Gilbert C."/>
            <person name="Cordaux R."/>
        </authorList>
    </citation>
    <scope>NUCLEOTIDE SEQUENCE [LARGE SCALE GENOMIC DNA]</scope>
    <source>
        <strain evidence="4">ANa2</strain>
        <tissue evidence="4">Whole body excluding digestive tract and cuticle</tissue>
    </source>
</reference>
<organism evidence="4 5">
    <name type="scientific">Armadillidium nasatum</name>
    <dbReference type="NCBI Taxonomy" id="96803"/>
    <lineage>
        <taxon>Eukaryota</taxon>
        <taxon>Metazoa</taxon>
        <taxon>Ecdysozoa</taxon>
        <taxon>Arthropoda</taxon>
        <taxon>Crustacea</taxon>
        <taxon>Multicrustacea</taxon>
        <taxon>Malacostraca</taxon>
        <taxon>Eumalacostraca</taxon>
        <taxon>Peracarida</taxon>
        <taxon>Isopoda</taxon>
        <taxon>Oniscidea</taxon>
        <taxon>Crinocheta</taxon>
        <taxon>Armadillidiidae</taxon>
        <taxon>Armadillidium</taxon>
    </lineage>
</organism>
<sequence length="348" mass="39953">MNLIGNMFLKELILISLYFICASFCKELSKNLESCGCSSINRKDRIRVQQFCEVENNILEFLRFPKDHELLIDKCLQPNDEMVVIEEGNYFMGTNEPIFHADGEGPLREVYAEKFGDSFVLERDLSEATKSKIHQAVAAAPWWLPVKGANWRHPEGPDSSLDGSFQILLLPYNLELICCRMNHPVVHVSWNDAVEYCKWNGKRLPTEAEWEKACRGGKNNRLFPWGNKFTPNNTYRANTWQGEFPNEDTGEDGCIGRCSVDKYPPNHYGLFNIIGNVWEWTQDWWTIRHSSDFQKNPKGPPSGTEKVKKGGSYMCTKQFCYRYRCAARSQNTPDSSASNLGFRCAKDV</sequence>
<accession>A0A5N5TKN4</accession>
<dbReference type="Gene3D" id="3.90.1580.10">
    <property type="entry name" value="paralog of FGE (formylglycine-generating enzyme)"/>
    <property type="match status" value="1"/>
</dbReference>
<dbReference type="PANTHER" id="PTHR23150">
    <property type="entry name" value="SULFATASE MODIFYING FACTOR 1, 2"/>
    <property type="match status" value="1"/>
</dbReference>
<dbReference type="InterPro" id="IPR051043">
    <property type="entry name" value="Sulfatase_Mod_Factor_Kinase"/>
</dbReference>
<dbReference type="AlphaFoldDB" id="A0A5N5TKN4"/>
<dbReference type="PANTHER" id="PTHR23150:SF19">
    <property type="entry name" value="FORMYLGLYCINE-GENERATING ENZYME"/>
    <property type="match status" value="1"/>
</dbReference>
<feature type="signal peptide" evidence="2">
    <location>
        <begin position="1"/>
        <end position="25"/>
    </location>
</feature>
<evidence type="ECO:0000313" key="5">
    <source>
        <dbReference type="Proteomes" id="UP000326759"/>
    </source>
</evidence>
<keyword evidence="5" id="KW-1185">Reference proteome</keyword>
<feature type="domain" description="Sulfatase-modifying factor enzyme-like" evidence="3">
    <location>
        <begin position="180"/>
        <end position="346"/>
    </location>
</feature>
<comment type="similarity">
    <text evidence="1">Belongs to the sulfatase-modifying factor family.</text>
</comment>
<dbReference type="EMBL" id="SEYY01000690">
    <property type="protein sequence ID" value="KAB7506718.1"/>
    <property type="molecule type" value="Genomic_DNA"/>
</dbReference>
<dbReference type="Proteomes" id="UP000326759">
    <property type="component" value="Unassembled WGS sequence"/>
</dbReference>
<evidence type="ECO:0000259" key="3">
    <source>
        <dbReference type="Pfam" id="PF03781"/>
    </source>
</evidence>
<dbReference type="OrthoDB" id="659at2759"/>